<reference evidence="2" key="1">
    <citation type="journal article" date="2019" name="Sci. Rep.">
        <title>Draft genome of Tanacetum cinerariifolium, the natural source of mosquito coil.</title>
        <authorList>
            <person name="Yamashiro T."/>
            <person name="Shiraishi A."/>
            <person name="Satake H."/>
            <person name="Nakayama K."/>
        </authorList>
    </citation>
    <scope>NUCLEOTIDE SEQUENCE</scope>
</reference>
<protein>
    <submittedName>
        <fullName evidence="2">Uncharacterized protein</fullName>
    </submittedName>
</protein>
<dbReference type="EMBL" id="BKCJ011156541">
    <property type="protein sequence ID" value="GFC95791.1"/>
    <property type="molecule type" value="Genomic_DNA"/>
</dbReference>
<sequence>DSDTSLTPPIATPTLIPTAAPVPRLSAAAKGKQPAKSDEKETRQEEEESFDLIPRTPKGSEDEENDEEDQDLRLSEETRIQEEEEADELYRDIDINRGRGLQVSQNIEDSHVTLTPVHPDGLQE</sequence>
<comment type="caution">
    <text evidence="2">The sequence shown here is derived from an EMBL/GenBank/DDBJ whole genome shotgun (WGS) entry which is preliminary data.</text>
</comment>
<feature type="compositionally biased region" description="Basic and acidic residues" evidence="1">
    <location>
        <begin position="71"/>
        <end position="81"/>
    </location>
</feature>
<proteinExistence type="predicted"/>
<accession>A0A699SE21</accession>
<feature type="compositionally biased region" description="Acidic residues" evidence="1">
    <location>
        <begin position="61"/>
        <end position="70"/>
    </location>
</feature>
<name>A0A699SE21_TANCI</name>
<feature type="compositionally biased region" description="Basic and acidic residues" evidence="1">
    <location>
        <begin position="88"/>
        <end position="97"/>
    </location>
</feature>
<feature type="non-terminal residue" evidence="2">
    <location>
        <position position="1"/>
    </location>
</feature>
<dbReference type="AlphaFoldDB" id="A0A699SE21"/>
<feature type="region of interest" description="Disordered" evidence="1">
    <location>
        <begin position="1"/>
        <end position="124"/>
    </location>
</feature>
<feature type="non-terminal residue" evidence="2">
    <location>
        <position position="124"/>
    </location>
</feature>
<evidence type="ECO:0000313" key="2">
    <source>
        <dbReference type="EMBL" id="GFC95791.1"/>
    </source>
</evidence>
<evidence type="ECO:0000256" key="1">
    <source>
        <dbReference type="SAM" id="MobiDB-lite"/>
    </source>
</evidence>
<feature type="compositionally biased region" description="Low complexity" evidence="1">
    <location>
        <begin position="1"/>
        <end position="21"/>
    </location>
</feature>
<organism evidence="2">
    <name type="scientific">Tanacetum cinerariifolium</name>
    <name type="common">Dalmatian daisy</name>
    <name type="synonym">Chrysanthemum cinerariifolium</name>
    <dbReference type="NCBI Taxonomy" id="118510"/>
    <lineage>
        <taxon>Eukaryota</taxon>
        <taxon>Viridiplantae</taxon>
        <taxon>Streptophyta</taxon>
        <taxon>Embryophyta</taxon>
        <taxon>Tracheophyta</taxon>
        <taxon>Spermatophyta</taxon>
        <taxon>Magnoliopsida</taxon>
        <taxon>eudicotyledons</taxon>
        <taxon>Gunneridae</taxon>
        <taxon>Pentapetalae</taxon>
        <taxon>asterids</taxon>
        <taxon>campanulids</taxon>
        <taxon>Asterales</taxon>
        <taxon>Asteraceae</taxon>
        <taxon>Asteroideae</taxon>
        <taxon>Anthemideae</taxon>
        <taxon>Anthemidinae</taxon>
        <taxon>Tanacetum</taxon>
    </lineage>
</organism>
<gene>
    <name evidence="2" type="ORF">Tci_867761</name>
</gene>